<feature type="compositionally biased region" description="Basic and acidic residues" evidence="1">
    <location>
        <begin position="132"/>
        <end position="143"/>
    </location>
</feature>
<reference evidence="2 3" key="1">
    <citation type="submission" date="2020-07" db="EMBL/GenBank/DDBJ databases">
        <title>Comparative genomics of pyrophilous fungi reveals a link between fire events and developmental genes.</title>
        <authorList>
            <consortium name="DOE Joint Genome Institute"/>
            <person name="Steindorff A.S."/>
            <person name="Carver A."/>
            <person name="Calhoun S."/>
            <person name="Stillman K."/>
            <person name="Liu H."/>
            <person name="Lipzen A."/>
            <person name="Pangilinan J."/>
            <person name="Labutti K."/>
            <person name="Bruns T.D."/>
            <person name="Grigoriev I.V."/>
        </authorList>
    </citation>
    <scope>NUCLEOTIDE SEQUENCE [LARGE SCALE GENOMIC DNA]</scope>
    <source>
        <strain evidence="2 3">CBS 144469</strain>
    </source>
</reference>
<sequence>MSESMRRTVAIMASKETSCSFDTSTSSPVAEVKKTARNTLLTHLGLPASAAHADSPEGEAVAIHLFAKIPDDTPIAQAFPTQGDPIVALVPVIDNDNDEASSSMDHGELAYMFIPTPVSESKVSSKPPTGDQKGKEMKQRIEKEGPVGASLTAKLEAMEKRFETQDGKIQGLEKQNEEQGTEIVALKRQNEEQKKQNEEQKKQNGKLKDEIKGLRYTTQSLQNQNAAFELELKESQRREEQINEDLKASKDAVSHLKEKVEFVHDEVEDLFFLQKSDSSALEYIKQRNLLNRIQAQLALKFGLDDTSSVGFRLVLGSLSDSLETRRSVLKSYLGDHSSGLNSGERMLISTPAALDILAEPRSKIRTRGNTVSHGEFKASWYEPATRSDEGLKALLNCLPSEAS</sequence>
<feature type="compositionally biased region" description="Low complexity" evidence="1">
    <location>
        <begin position="119"/>
        <end position="129"/>
    </location>
</feature>
<name>A0A8H6I5R1_9AGAR</name>
<comment type="caution">
    <text evidence="2">The sequence shown here is derived from an EMBL/GenBank/DDBJ whole genome shotgun (WGS) entry which is preliminary data.</text>
</comment>
<dbReference type="Proteomes" id="UP000521943">
    <property type="component" value="Unassembled WGS sequence"/>
</dbReference>
<accession>A0A8H6I5R1</accession>
<dbReference type="EMBL" id="JACGCI010000015">
    <property type="protein sequence ID" value="KAF6759415.1"/>
    <property type="molecule type" value="Genomic_DNA"/>
</dbReference>
<evidence type="ECO:0000313" key="3">
    <source>
        <dbReference type="Proteomes" id="UP000521943"/>
    </source>
</evidence>
<feature type="region of interest" description="Disordered" evidence="1">
    <location>
        <begin position="187"/>
        <end position="210"/>
    </location>
</feature>
<dbReference type="AlphaFoldDB" id="A0A8H6I5R1"/>
<keyword evidence="3" id="KW-1185">Reference proteome</keyword>
<organism evidence="2 3">
    <name type="scientific">Ephemerocybe angulata</name>
    <dbReference type="NCBI Taxonomy" id="980116"/>
    <lineage>
        <taxon>Eukaryota</taxon>
        <taxon>Fungi</taxon>
        <taxon>Dikarya</taxon>
        <taxon>Basidiomycota</taxon>
        <taxon>Agaricomycotina</taxon>
        <taxon>Agaricomycetes</taxon>
        <taxon>Agaricomycetidae</taxon>
        <taxon>Agaricales</taxon>
        <taxon>Agaricineae</taxon>
        <taxon>Psathyrellaceae</taxon>
        <taxon>Ephemerocybe</taxon>
    </lineage>
</organism>
<dbReference type="OrthoDB" id="3067875at2759"/>
<feature type="compositionally biased region" description="Basic and acidic residues" evidence="1">
    <location>
        <begin position="188"/>
        <end position="210"/>
    </location>
</feature>
<gene>
    <name evidence="2" type="ORF">DFP72DRAFT_134829</name>
</gene>
<proteinExistence type="predicted"/>
<evidence type="ECO:0000313" key="2">
    <source>
        <dbReference type="EMBL" id="KAF6759415.1"/>
    </source>
</evidence>
<protein>
    <submittedName>
        <fullName evidence="2">Uncharacterized protein</fullName>
    </submittedName>
</protein>
<feature type="region of interest" description="Disordered" evidence="1">
    <location>
        <begin position="119"/>
        <end position="143"/>
    </location>
</feature>
<evidence type="ECO:0000256" key="1">
    <source>
        <dbReference type="SAM" id="MobiDB-lite"/>
    </source>
</evidence>